<dbReference type="AlphaFoldDB" id="K1QW01"/>
<proteinExistence type="predicted"/>
<dbReference type="PANTHER" id="PTHR23355">
    <property type="entry name" value="RIBONUCLEASE"/>
    <property type="match status" value="1"/>
</dbReference>
<evidence type="ECO:0000313" key="4">
    <source>
        <dbReference type="EMBL" id="EKC37843.1"/>
    </source>
</evidence>
<dbReference type="InParanoid" id="K1QW01"/>
<dbReference type="PANTHER" id="PTHR23355:SF9">
    <property type="entry name" value="DIS3-LIKE EXONUCLEASE 2"/>
    <property type="match status" value="1"/>
</dbReference>
<protein>
    <submittedName>
        <fullName evidence="4">Uncharacterized protein</fullName>
    </submittedName>
</protein>
<feature type="domain" description="3'-5' exoribonuclease HELZ2 OB-fold" evidence="3">
    <location>
        <begin position="680"/>
        <end position="782"/>
    </location>
</feature>
<dbReference type="InterPro" id="IPR050180">
    <property type="entry name" value="RNR_Ribonuclease"/>
</dbReference>
<dbReference type="SUPFAM" id="SSF50249">
    <property type="entry name" value="Nucleic acid-binding proteins"/>
    <property type="match status" value="2"/>
</dbReference>
<gene>
    <name evidence="4" type="ORF">CGI_10017667</name>
</gene>
<dbReference type="Pfam" id="PF25049">
    <property type="entry name" value="OB_HELZ2"/>
    <property type="match status" value="1"/>
</dbReference>
<dbReference type="HOGENOM" id="CLU_293928_0_0_1"/>
<dbReference type="GO" id="GO:0000175">
    <property type="term" value="F:3'-5'-RNA exonuclease activity"/>
    <property type="evidence" value="ECO:0007669"/>
    <property type="project" value="TreeGrafter"/>
</dbReference>
<dbReference type="EMBL" id="JH818674">
    <property type="protein sequence ID" value="EKC37843.1"/>
    <property type="molecule type" value="Genomic_DNA"/>
</dbReference>
<dbReference type="InterPro" id="IPR056787">
    <property type="entry name" value="OB_HELZ2"/>
</dbReference>
<evidence type="ECO:0000259" key="2">
    <source>
        <dbReference type="Pfam" id="PF00773"/>
    </source>
</evidence>
<feature type="domain" description="RNB" evidence="2">
    <location>
        <begin position="929"/>
        <end position="1022"/>
    </location>
</feature>
<feature type="region of interest" description="Disordered" evidence="1">
    <location>
        <begin position="540"/>
        <end position="640"/>
    </location>
</feature>
<evidence type="ECO:0000256" key="1">
    <source>
        <dbReference type="SAM" id="MobiDB-lite"/>
    </source>
</evidence>
<dbReference type="GO" id="GO:0003723">
    <property type="term" value="F:RNA binding"/>
    <property type="evidence" value="ECO:0007669"/>
    <property type="project" value="InterPro"/>
</dbReference>
<sequence>MRPSGRITVNNQIGSNNSIKHISSENEAETIVCNQMGQENKFSSRNKIQRAPKSFVCTQVGETNKIIIELDDQTRSTKILSIEGKGELRLTLHSSDPRFKEIAGRIEQLSIKELNEDEFLRENSIQVVSTQSACLIVDVRIKGPNVDIPLSMERLVECLMRRCNAFQVLSDNNVDELKIHGYYYQPGDYVHTTDLRLNFSLFSHVTLKLNKTIVDVDVFVSDSLKKLIEDSFQTDGIVFYLSPGSKVTEAIENNRFPELVQALLGEKNTKEQLKIKAVLKYDNGRNNSDSDPAIDITEEYERPTPEESIRHTIELARIRLLENEYRNDLFSLISSMTYWMCVINGPYEIQDIRILFKEIEDMIVGYTDIDEYKNIAYGIFFELLLSYRELEHDLCSEICDNYKQLDREGHELDIDNLYMWAKSLKHLGKTDVALKKIEEAIQLDSSDRKTSITTRTKCSREDIKQLRESLLFEMNQIPEQTSLDTEWLAGTNITLLQHMKERAQRVKEQHVKKFHRRPKKREIIVERTLTPEIDPSEYKRWKDVQENASDVPRRTFPQKYQTKERQEKANDFNVEIVERQKSESDSGQESCSESEEPQRKPFTYEAPEYRHFETESESFSDSGFDTFDEESQIEYPESTSVTKTLSNSELVVSGITLTDRCEASLHQKHKFETFKYQEFLSKEELIICLQTNKNRYKRCTIEIESAHKAVCTNLNVADEVKEIIISGRSKCGKVFTDDEVVVEILGESKAQKNYIPRLKLDLAKETKDNNIYGKIIGRLKKNRYEDLQHPVFICARDEFSEHSMRPLCKTVPKINISHTNCKHKYQVDLFSYDAERNVVEYRETLTIDQAHKNAYCFLVAMIYWENMYPFGLILKVINTKGDVKSGLGILRLQYRVPCQYSKEATDAAKLILQQKHQIDTRNKNVIQSFTICEGKQGALEAAYSTTLLESGLYRVGIHIVDPTSVIKKGDAIDKEAEKRGTDFYVNKDVPPVYMVPERISNELFNMEVGKVRETLTVFFDVPIDLSSDQEEKE</sequence>
<organism evidence="4">
    <name type="scientific">Magallana gigas</name>
    <name type="common">Pacific oyster</name>
    <name type="synonym">Crassostrea gigas</name>
    <dbReference type="NCBI Taxonomy" id="29159"/>
    <lineage>
        <taxon>Eukaryota</taxon>
        <taxon>Metazoa</taxon>
        <taxon>Spiralia</taxon>
        <taxon>Lophotrochozoa</taxon>
        <taxon>Mollusca</taxon>
        <taxon>Bivalvia</taxon>
        <taxon>Autobranchia</taxon>
        <taxon>Pteriomorphia</taxon>
        <taxon>Ostreida</taxon>
        <taxon>Ostreoidea</taxon>
        <taxon>Ostreidae</taxon>
        <taxon>Magallana</taxon>
    </lineage>
</organism>
<feature type="compositionally biased region" description="Basic and acidic residues" evidence="1">
    <location>
        <begin position="561"/>
        <end position="584"/>
    </location>
</feature>
<accession>K1QW01</accession>
<dbReference type="Gene3D" id="2.40.50.690">
    <property type="match status" value="1"/>
</dbReference>
<evidence type="ECO:0000259" key="3">
    <source>
        <dbReference type="Pfam" id="PF25049"/>
    </source>
</evidence>
<dbReference type="GO" id="GO:0006402">
    <property type="term" value="P:mRNA catabolic process"/>
    <property type="evidence" value="ECO:0007669"/>
    <property type="project" value="TreeGrafter"/>
</dbReference>
<dbReference type="Pfam" id="PF00773">
    <property type="entry name" value="RNB"/>
    <property type="match status" value="1"/>
</dbReference>
<dbReference type="InterPro" id="IPR012340">
    <property type="entry name" value="NA-bd_OB-fold"/>
</dbReference>
<reference evidence="4" key="1">
    <citation type="journal article" date="2012" name="Nature">
        <title>The oyster genome reveals stress adaptation and complexity of shell formation.</title>
        <authorList>
            <person name="Zhang G."/>
            <person name="Fang X."/>
            <person name="Guo X."/>
            <person name="Li L."/>
            <person name="Luo R."/>
            <person name="Xu F."/>
            <person name="Yang P."/>
            <person name="Zhang L."/>
            <person name="Wang X."/>
            <person name="Qi H."/>
            <person name="Xiong Z."/>
            <person name="Que H."/>
            <person name="Xie Y."/>
            <person name="Holland P.W."/>
            <person name="Paps J."/>
            <person name="Zhu Y."/>
            <person name="Wu F."/>
            <person name="Chen Y."/>
            <person name="Wang J."/>
            <person name="Peng C."/>
            <person name="Meng J."/>
            <person name="Yang L."/>
            <person name="Liu J."/>
            <person name="Wen B."/>
            <person name="Zhang N."/>
            <person name="Huang Z."/>
            <person name="Zhu Q."/>
            <person name="Feng Y."/>
            <person name="Mount A."/>
            <person name="Hedgecock D."/>
            <person name="Xu Z."/>
            <person name="Liu Y."/>
            <person name="Domazet-Loso T."/>
            <person name="Du Y."/>
            <person name="Sun X."/>
            <person name="Zhang S."/>
            <person name="Liu B."/>
            <person name="Cheng P."/>
            <person name="Jiang X."/>
            <person name="Li J."/>
            <person name="Fan D."/>
            <person name="Wang W."/>
            <person name="Fu W."/>
            <person name="Wang T."/>
            <person name="Wang B."/>
            <person name="Zhang J."/>
            <person name="Peng Z."/>
            <person name="Li Y."/>
            <person name="Li N."/>
            <person name="Wang J."/>
            <person name="Chen M."/>
            <person name="He Y."/>
            <person name="Tan F."/>
            <person name="Song X."/>
            <person name="Zheng Q."/>
            <person name="Huang R."/>
            <person name="Yang H."/>
            <person name="Du X."/>
            <person name="Chen L."/>
            <person name="Yang M."/>
            <person name="Gaffney P.M."/>
            <person name="Wang S."/>
            <person name="Luo L."/>
            <person name="She Z."/>
            <person name="Ming Y."/>
            <person name="Huang W."/>
            <person name="Zhang S."/>
            <person name="Huang B."/>
            <person name="Zhang Y."/>
            <person name="Qu T."/>
            <person name="Ni P."/>
            <person name="Miao G."/>
            <person name="Wang J."/>
            <person name="Wang Q."/>
            <person name="Steinberg C.E."/>
            <person name="Wang H."/>
            <person name="Li N."/>
            <person name="Qian L."/>
            <person name="Zhang G."/>
            <person name="Li Y."/>
            <person name="Yang H."/>
            <person name="Liu X."/>
            <person name="Wang J."/>
            <person name="Yin Y."/>
            <person name="Wang J."/>
        </authorList>
    </citation>
    <scope>NUCLEOTIDE SEQUENCE [LARGE SCALE GENOMIC DNA]</scope>
    <source>
        <strain evidence="4">05x7-T-G4-1.051#20</strain>
    </source>
</reference>
<dbReference type="InterPro" id="IPR001900">
    <property type="entry name" value="RNase_II/R"/>
</dbReference>
<dbReference type="GO" id="GO:0000932">
    <property type="term" value="C:P-body"/>
    <property type="evidence" value="ECO:0007669"/>
    <property type="project" value="TreeGrafter"/>
</dbReference>
<name>K1QW01_MAGGI</name>